<feature type="repeat" description="ANK" evidence="2">
    <location>
        <begin position="515"/>
        <end position="547"/>
    </location>
</feature>
<keyword evidence="6" id="KW-1185">Reference proteome</keyword>
<gene>
    <name evidence="5" type="ORF">LTR84_004283</name>
</gene>
<dbReference type="AlphaFoldDB" id="A0AAV9N8F3"/>
<dbReference type="Pfam" id="PF22939">
    <property type="entry name" value="WHD_GPIID"/>
    <property type="match status" value="1"/>
</dbReference>
<organism evidence="5 6">
    <name type="scientific">Exophiala bonariae</name>
    <dbReference type="NCBI Taxonomy" id="1690606"/>
    <lineage>
        <taxon>Eukaryota</taxon>
        <taxon>Fungi</taxon>
        <taxon>Dikarya</taxon>
        <taxon>Ascomycota</taxon>
        <taxon>Pezizomycotina</taxon>
        <taxon>Eurotiomycetes</taxon>
        <taxon>Chaetothyriomycetidae</taxon>
        <taxon>Chaetothyriales</taxon>
        <taxon>Herpotrichiellaceae</taxon>
        <taxon>Exophiala</taxon>
    </lineage>
</organism>
<dbReference type="Proteomes" id="UP001358417">
    <property type="component" value="Unassembled WGS sequence"/>
</dbReference>
<dbReference type="RefSeq" id="XP_064704399.1">
    <property type="nucleotide sequence ID" value="XM_064847860.1"/>
</dbReference>
<accession>A0AAV9N8F3</accession>
<dbReference type="InterPro" id="IPR056884">
    <property type="entry name" value="NPHP3-like_N"/>
</dbReference>
<dbReference type="Gene3D" id="1.25.40.20">
    <property type="entry name" value="Ankyrin repeat-containing domain"/>
    <property type="match status" value="1"/>
</dbReference>
<dbReference type="InterPro" id="IPR002110">
    <property type="entry name" value="Ankyrin_rpt"/>
</dbReference>
<feature type="domain" description="Nephrocystin 3-like N-terminal" evidence="4">
    <location>
        <begin position="5"/>
        <end position="113"/>
    </location>
</feature>
<evidence type="ECO:0000313" key="5">
    <source>
        <dbReference type="EMBL" id="KAK5049354.1"/>
    </source>
</evidence>
<keyword evidence="1" id="KW-0677">Repeat</keyword>
<feature type="domain" description="GPI inositol-deacylase winged helix" evidence="3">
    <location>
        <begin position="224"/>
        <end position="306"/>
    </location>
</feature>
<dbReference type="GeneID" id="89972461"/>
<proteinExistence type="predicted"/>
<name>A0AAV9N8F3_9EURO</name>
<evidence type="ECO:0000256" key="1">
    <source>
        <dbReference type="ARBA" id="ARBA00022737"/>
    </source>
</evidence>
<dbReference type="PANTHER" id="PTHR10039:SF14">
    <property type="entry name" value="NACHT DOMAIN-CONTAINING PROTEIN"/>
    <property type="match status" value="1"/>
</dbReference>
<dbReference type="PANTHER" id="PTHR10039">
    <property type="entry name" value="AMELOGENIN"/>
    <property type="match status" value="1"/>
</dbReference>
<protein>
    <submittedName>
        <fullName evidence="5">Uncharacterized protein</fullName>
    </submittedName>
</protein>
<dbReference type="SMART" id="SM00248">
    <property type="entry name" value="ANK"/>
    <property type="match status" value="4"/>
</dbReference>
<dbReference type="SUPFAM" id="SSF48403">
    <property type="entry name" value="Ankyrin repeat"/>
    <property type="match status" value="1"/>
</dbReference>
<evidence type="ECO:0000259" key="3">
    <source>
        <dbReference type="Pfam" id="PF22939"/>
    </source>
</evidence>
<sequence>MLRMKSTESLIRAVIHQYNQIFPFLLRKHVLPIYEAHGKTIYTSFGILWTILASVWAEPGLGQFYCVLDALEECEEKSRDELLRQIGSTFSIVQQGQNELITANGVRLIITSRPYESIRARLFPFAIIRLRAESEELHINRDITRYMEDEVPKLAALRRYDKSLQECVRSALITGGDGMFLWVSLMIAILERTPAKVVRNRIKSIPRGIESVYDRILEEIPHESRETAFNLLMWVAVARRPLHLDELEVACTGTWGSDPFIQSHPTEPYSRDDILGDIQLCGPILKVQSDDSVHLVHQTAKEYLIQLSSSPTHVPHIFLEEKDAHAKIALVCLAYLASDPNDELKAFIDKVNPWYSWAWHTGDPWKRLHSALPLMRYAASFWQDHVRQCSFENRQILQALHIALAAESYAHKWPILQRKGSFQRPCRPFAGYTPLHILVHNDLEAVALRHMKSENFFVNAGSTGRISVLQLGAERGYYDIIVKLLSNNTDIKLIQQAGFDTGGVGFTGREPKATRKSAALHLAVRNKHTEVARHLLHHGANVNATEIELEVHGGNGKRGIIIKNKRTALHIAVDNNPQALIRLLIECGADIEAIWEHYAR</sequence>
<keyword evidence="2" id="KW-0040">ANK repeat</keyword>
<evidence type="ECO:0000313" key="6">
    <source>
        <dbReference type="Proteomes" id="UP001358417"/>
    </source>
</evidence>
<evidence type="ECO:0000256" key="2">
    <source>
        <dbReference type="PROSITE-ProRule" id="PRU00023"/>
    </source>
</evidence>
<dbReference type="PROSITE" id="PS50088">
    <property type="entry name" value="ANK_REPEAT"/>
    <property type="match status" value="2"/>
</dbReference>
<dbReference type="InterPro" id="IPR036770">
    <property type="entry name" value="Ankyrin_rpt-contain_sf"/>
</dbReference>
<comment type="caution">
    <text evidence="5">The sequence shown here is derived from an EMBL/GenBank/DDBJ whole genome shotgun (WGS) entry which is preliminary data.</text>
</comment>
<evidence type="ECO:0000259" key="4">
    <source>
        <dbReference type="Pfam" id="PF24883"/>
    </source>
</evidence>
<dbReference type="Pfam" id="PF12796">
    <property type="entry name" value="Ank_2"/>
    <property type="match status" value="1"/>
</dbReference>
<feature type="repeat" description="ANK" evidence="2">
    <location>
        <begin position="564"/>
        <end position="596"/>
    </location>
</feature>
<dbReference type="Pfam" id="PF24883">
    <property type="entry name" value="NPHP3_N"/>
    <property type="match status" value="1"/>
</dbReference>
<dbReference type="EMBL" id="JAVRRD010000019">
    <property type="protein sequence ID" value="KAK5049354.1"/>
    <property type="molecule type" value="Genomic_DNA"/>
</dbReference>
<dbReference type="PROSITE" id="PS50297">
    <property type="entry name" value="ANK_REP_REGION"/>
    <property type="match status" value="2"/>
</dbReference>
<dbReference type="InterPro" id="IPR054471">
    <property type="entry name" value="GPIID_WHD"/>
</dbReference>
<reference evidence="5 6" key="1">
    <citation type="submission" date="2023-08" db="EMBL/GenBank/DDBJ databases">
        <title>Black Yeasts Isolated from many extreme environments.</title>
        <authorList>
            <person name="Coleine C."/>
            <person name="Stajich J.E."/>
            <person name="Selbmann L."/>
        </authorList>
    </citation>
    <scope>NUCLEOTIDE SEQUENCE [LARGE SCALE GENOMIC DNA]</scope>
    <source>
        <strain evidence="5 6">CCFEE 5792</strain>
    </source>
</reference>